<feature type="compositionally biased region" description="Pro residues" evidence="1">
    <location>
        <begin position="444"/>
        <end position="455"/>
    </location>
</feature>
<evidence type="ECO:0000256" key="1">
    <source>
        <dbReference type="SAM" id="MobiDB-lite"/>
    </source>
</evidence>
<dbReference type="OrthoDB" id="8274215at2759"/>
<keyword evidence="2" id="KW-0732">Signal</keyword>
<proteinExistence type="predicted"/>
<sequence>MKMQYRFQKEILLIVVWVPFIQSVTEPLKQEYVSPAGWLRICQGKEYIGVVSTTNDECPAGYWFKDPLKVGCVCGHGVWVFAKGWCDHKARIILAKEGSCFSIDQDVRYIRYLGWSGSAYLPYHFVASSGLEYVQPVPESMTMSNLATNFHTEYDQHVGAVFREKAVESMTGRVCLSQASNVSRPLSFKYFVSKLPYLQKKSCFSYPNQDQGKFDYDVGYDMGSGITLVDNTQGKPYAQQKSWADKAANDKCKLECTYSNNFNNTGPENHTMGPELDYWDPDFDEYFQEDLKDIGWTNKTAFPNITQLKNQTCDEQRKTYNLTEKTTIEIVEQTKRMIQASLMTSVLPVDTKDAYKIEYKDYNLMQKSRKIFAKVCSEMPTKVLEGMHKMFRVALTESFFHYPYHQITDDSETTEIGRLLEKCFSNSREMHFVYADPPVTSTTPAPPTKGKPPPSIDLDDPTLLCPEQKFWGVQYGFPDMDPAKPEPVNRTIKARLPCHLWSNITDLDLVVETAWKTVMFTHYYCARHFKKDNNIRFGLYQQKMEKFFNRWIQHRWFYPGPALKGYKFLFQMFDLEKYAKTIDRCVAAARSFSVYRKWINRPAYSKHLGGKLFEDQYEIPDDIAGRTDLDAINPKLKFFNKKAYCLPYWHAPASNPALNYDPSKDYKQGCVKYRKEEWKDAFTPIFGRADGWRNDIEIL</sequence>
<name>A0A1D2MLS1_ORCCI</name>
<accession>A0A1D2MLS1</accession>
<evidence type="ECO:0000313" key="4">
    <source>
        <dbReference type="Proteomes" id="UP000094527"/>
    </source>
</evidence>
<organism evidence="3 4">
    <name type="scientific">Orchesella cincta</name>
    <name type="common">Springtail</name>
    <name type="synonym">Podura cincta</name>
    <dbReference type="NCBI Taxonomy" id="48709"/>
    <lineage>
        <taxon>Eukaryota</taxon>
        <taxon>Metazoa</taxon>
        <taxon>Ecdysozoa</taxon>
        <taxon>Arthropoda</taxon>
        <taxon>Hexapoda</taxon>
        <taxon>Collembola</taxon>
        <taxon>Entomobryomorpha</taxon>
        <taxon>Entomobryoidea</taxon>
        <taxon>Orchesellidae</taxon>
        <taxon>Orchesellinae</taxon>
        <taxon>Orchesella</taxon>
    </lineage>
</organism>
<dbReference type="Proteomes" id="UP000094527">
    <property type="component" value="Unassembled WGS sequence"/>
</dbReference>
<protein>
    <submittedName>
        <fullName evidence="3">Uncharacterized protein</fullName>
    </submittedName>
</protein>
<evidence type="ECO:0000313" key="3">
    <source>
        <dbReference type="EMBL" id="ODM93996.1"/>
    </source>
</evidence>
<feature type="chain" id="PRO_5008904229" evidence="2">
    <location>
        <begin position="24"/>
        <end position="699"/>
    </location>
</feature>
<gene>
    <name evidence="3" type="ORF">Ocin01_12685</name>
</gene>
<evidence type="ECO:0000256" key="2">
    <source>
        <dbReference type="SAM" id="SignalP"/>
    </source>
</evidence>
<keyword evidence="4" id="KW-1185">Reference proteome</keyword>
<dbReference type="EMBL" id="LJIJ01000874">
    <property type="protein sequence ID" value="ODM93996.1"/>
    <property type="molecule type" value="Genomic_DNA"/>
</dbReference>
<comment type="caution">
    <text evidence="3">The sequence shown here is derived from an EMBL/GenBank/DDBJ whole genome shotgun (WGS) entry which is preliminary data.</text>
</comment>
<dbReference type="OMA" id="RWIQHRW"/>
<feature type="region of interest" description="Disordered" evidence="1">
    <location>
        <begin position="437"/>
        <end position="458"/>
    </location>
</feature>
<reference evidence="3 4" key="1">
    <citation type="journal article" date="2016" name="Genome Biol. Evol.">
        <title>Gene Family Evolution Reflects Adaptation to Soil Environmental Stressors in the Genome of the Collembolan Orchesella cincta.</title>
        <authorList>
            <person name="Faddeeva-Vakhrusheva A."/>
            <person name="Derks M.F."/>
            <person name="Anvar S.Y."/>
            <person name="Agamennone V."/>
            <person name="Suring W."/>
            <person name="Smit S."/>
            <person name="van Straalen N.M."/>
            <person name="Roelofs D."/>
        </authorList>
    </citation>
    <scope>NUCLEOTIDE SEQUENCE [LARGE SCALE GENOMIC DNA]</scope>
    <source>
        <tissue evidence="3">Mixed pool</tissue>
    </source>
</reference>
<dbReference type="AlphaFoldDB" id="A0A1D2MLS1"/>
<feature type="signal peptide" evidence="2">
    <location>
        <begin position="1"/>
        <end position="23"/>
    </location>
</feature>